<dbReference type="GO" id="GO:0004792">
    <property type="term" value="F:thiosulfate-cyanide sulfurtransferase activity"/>
    <property type="evidence" value="ECO:0007669"/>
    <property type="project" value="InterPro"/>
</dbReference>
<keyword evidence="3" id="KW-0808">Transferase</keyword>
<dbReference type="EMBL" id="JAJTTA010000002">
    <property type="protein sequence ID" value="MCF0040556.1"/>
    <property type="molecule type" value="Genomic_DNA"/>
</dbReference>
<dbReference type="RefSeq" id="WP_234613041.1">
    <property type="nucleotide sequence ID" value="NZ_CP098806.1"/>
</dbReference>
<dbReference type="GO" id="GO:0002098">
    <property type="term" value="P:tRNA wobble uridine modification"/>
    <property type="evidence" value="ECO:0007669"/>
    <property type="project" value="InterPro"/>
</dbReference>
<dbReference type="Pfam" id="PF00581">
    <property type="entry name" value="Rhodanese"/>
    <property type="match status" value="1"/>
</dbReference>
<comment type="caution">
    <text evidence="3">The sequence shown here is derived from an EMBL/GenBank/DDBJ whole genome shotgun (WGS) entry which is preliminary data.</text>
</comment>
<keyword evidence="4" id="KW-1185">Reference proteome</keyword>
<dbReference type="InterPro" id="IPR001763">
    <property type="entry name" value="Rhodanese-like_dom"/>
</dbReference>
<reference evidence="3" key="1">
    <citation type="submission" date="2021-12" db="EMBL/GenBank/DDBJ databases">
        <title>Novel species in genus Dyadobacter.</title>
        <authorList>
            <person name="Ma C."/>
        </authorList>
    </citation>
    <scope>NUCLEOTIDE SEQUENCE</scope>
    <source>
        <strain evidence="3">CY399</strain>
    </source>
</reference>
<organism evidence="3 4">
    <name type="scientific">Dyadobacter fanqingshengii</name>
    <dbReference type="NCBI Taxonomy" id="2906443"/>
    <lineage>
        <taxon>Bacteria</taxon>
        <taxon>Pseudomonadati</taxon>
        <taxon>Bacteroidota</taxon>
        <taxon>Cytophagia</taxon>
        <taxon>Cytophagales</taxon>
        <taxon>Spirosomataceae</taxon>
        <taxon>Dyadobacter</taxon>
    </lineage>
</organism>
<dbReference type="PROSITE" id="PS00380">
    <property type="entry name" value="RHODANESE_1"/>
    <property type="match status" value="1"/>
</dbReference>
<dbReference type="SMART" id="SM00450">
    <property type="entry name" value="RHOD"/>
    <property type="match status" value="1"/>
</dbReference>
<gene>
    <name evidence="3" type="primary">mnmH</name>
    <name evidence="3" type="ORF">LXM24_10705</name>
</gene>
<dbReference type="SUPFAM" id="SSF52821">
    <property type="entry name" value="Rhodanese/Cell cycle control phosphatase"/>
    <property type="match status" value="1"/>
</dbReference>
<dbReference type="InterPro" id="IPR016130">
    <property type="entry name" value="Tyr_Pase_AS"/>
</dbReference>
<dbReference type="InterPro" id="IPR058840">
    <property type="entry name" value="AAA_SelU"/>
</dbReference>
<evidence type="ECO:0000313" key="4">
    <source>
        <dbReference type="Proteomes" id="UP001139700"/>
    </source>
</evidence>
<dbReference type="PROSITE" id="PS50206">
    <property type="entry name" value="RHODANESE_3"/>
    <property type="match status" value="1"/>
</dbReference>
<dbReference type="NCBIfam" id="NF008752">
    <property type="entry name" value="PRK11784.1-4"/>
    <property type="match status" value="1"/>
</dbReference>
<dbReference type="PROSITE" id="PS00383">
    <property type="entry name" value="TYR_PHOSPHATASE_1"/>
    <property type="match status" value="1"/>
</dbReference>
<evidence type="ECO:0000259" key="2">
    <source>
        <dbReference type="PROSITE" id="PS50206"/>
    </source>
</evidence>
<feature type="domain" description="Rhodanese" evidence="2">
    <location>
        <begin position="13"/>
        <end position="134"/>
    </location>
</feature>
<evidence type="ECO:0000313" key="3">
    <source>
        <dbReference type="EMBL" id="MCF0040556.1"/>
    </source>
</evidence>
<proteinExistence type="predicted"/>
<dbReference type="NCBIfam" id="TIGR03167">
    <property type="entry name" value="tRNA_sel_U_synt"/>
    <property type="match status" value="1"/>
</dbReference>
<accession>A0A9X1P8X5</accession>
<name>A0A9X1P8X5_9BACT</name>
<dbReference type="Pfam" id="PF26341">
    <property type="entry name" value="AAA_SelU"/>
    <property type="match status" value="1"/>
</dbReference>
<dbReference type="PANTHER" id="PTHR30401">
    <property type="entry name" value="TRNA 2-SELENOURIDINE SYNTHASE"/>
    <property type="match status" value="1"/>
</dbReference>
<dbReference type="NCBIfam" id="NF008750">
    <property type="entry name" value="PRK11784.1-2"/>
    <property type="match status" value="1"/>
</dbReference>
<evidence type="ECO:0000256" key="1">
    <source>
        <dbReference type="ARBA" id="ARBA00023266"/>
    </source>
</evidence>
<dbReference type="PANTHER" id="PTHR30401:SF0">
    <property type="entry name" value="TRNA 2-SELENOURIDINE SYNTHASE"/>
    <property type="match status" value="1"/>
</dbReference>
<dbReference type="AlphaFoldDB" id="A0A9X1P8X5"/>
<dbReference type="InterPro" id="IPR017582">
    <property type="entry name" value="SelU"/>
</dbReference>
<dbReference type="Proteomes" id="UP001139700">
    <property type="component" value="Unassembled WGS sequence"/>
</dbReference>
<dbReference type="InterPro" id="IPR001307">
    <property type="entry name" value="Thiosulphate_STrfase_CS"/>
</dbReference>
<dbReference type="EC" id="2.5.1.-" evidence="3"/>
<keyword evidence="1" id="KW-0711">Selenium</keyword>
<protein>
    <submittedName>
        <fullName evidence="3">tRNA 2-selenouridine(34) synthase MnmH</fullName>
        <ecNumber evidence="3">2.5.1.-</ecNumber>
    </submittedName>
</protein>
<dbReference type="GO" id="GO:0043828">
    <property type="term" value="F:tRNA 2-selenouridine synthase activity"/>
    <property type="evidence" value="ECO:0007669"/>
    <property type="project" value="InterPro"/>
</dbReference>
<dbReference type="Gene3D" id="3.40.250.10">
    <property type="entry name" value="Rhodanese-like domain"/>
    <property type="match status" value="1"/>
</dbReference>
<dbReference type="InterPro" id="IPR036873">
    <property type="entry name" value="Rhodanese-like_dom_sf"/>
</dbReference>
<sequence length="347" mass="39058">MIRTISINEFFLLSESVPLADVRTPAEFAHGHIPGAFNLPLFSNEERVLVGTTYKQVGREEAILLGFDLTGSKWSGFIKHALEVAPGKKIAVHCWRGGMRSGAMAWALNLYGFEVYLIEGGYKSFRRFALNQFLQPMELLILGGRTGSGKTKILHELALLGEQVIDLEDLAQHQGSSYGTMNKMIQPSQEQFENNLAFQLKDINRAKRLWVEDESRNIGKVTIPTPFFNQMARASLIDIHVELEQRVGALILEYGSLDKDFLTACTNRIHKRLGPLQTKQAIEAINEGRIAEFIRIVLVYYDKTYQKDMAKRSGEKVLRIDIISQETAENAKQILNFTNTIPATAQA</sequence>